<dbReference type="InterPro" id="IPR008228">
    <property type="entry name" value="UCP006173"/>
</dbReference>
<dbReference type="NCBIfam" id="NF003501">
    <property type="entry name" value="PRK05170.1-5"/>
    <property type="match status" value="1"/>
</dbReference>
<dbReference type="Proteomes" id="UP000287798">
    <property type="component" value="Unassembled WGS sequence"/>
</dbReference>
<sequence length="165" mass="19184">MTDDTPFWQRKPLDEMTRAEWESLCDGCGLCCLIKFEDIDTGELIYSNIVCRHFDDQTSLCQCYDERSRKVPDCWTLTPENIHELTWLPETCAYRLLRDGENLAWWHPLVSGDQNTVHEAGIGIRHNCISEEHVHVDDWQTFFDEMTAEEEEDAPDQPDTSTGRA</sequence>
<dbReference type="InterPro" id="IPR005358">
    <property type="entry name" value="Puta_zinc/iron-chelating_dom"/>
</dbReference>
<evidence type="ECO:0000313" key="3">
    <source>
        <dbReference type="Proteomes" id="UP000287798"/>
    </source>
</evidence>
<name>A0A426QEC0_9GAMM</name>
<dbReference type="HAMAP" id="MF_00676">
    <property type="entry name" value="UPF0260"/>
    <property type="match status" value="1"/>
</dbReference>
<dbReference type="PANTHER" id="PTHR37421:SF1">
    <property type="entry name" value="UPF0260 PROTEIN YCGN"/>
    <property type="match status" value="1"/>
</dbReference>
<dbReference type="AlphaFoldDB" id="A0A426QEC0"/>
<organism evidence="2 3">
    <name type="scientific">Thiohalobacter thiocyanaticus</name>
    <dbReference type="NCBI Taxonomy" id="585455"/>
    <lineage>
        <taxon>Bacteria</taxon>
        <taxon>Pseudomonadati</taxon>
        <taxon>Pseudomonadota</taxon>
        <taxon>Gammaproteobacteria</taxon>
        <taxon>Thiohalobacterales</taxon>
        <taxon>Thiohalobacteraceae</taxon>
        <taxon>Thiohalobacter</taxon>
    </lineage>
</organism>
<evidence type="ECO:0000313" key="2">
    <source>
        <dbReference type="EMBL" id="RRQ20083.1"/>
    </source>
</evidence>
<reference evidence="2 3" key="1">
    <citation type="journal article" date="2010" name="Int. J. Syst. Evol. Microbiol.">
        <title>Thiohalobacter thiocyanaticus gen. nov., sp. nov., a moderately halophilic, sulfur-oxidizing gammaproteobacterium from hypersaline lakes, that utilizes thiocyanate.</title>
        <authorList>
            <person name="Sorokin D.Y."/>
            <person name="Kovaleva O.L."/>
            <person name="Tourova T.P."/>
            <person name="Muyzer G."/>
        </authorList>
    </citation>
    <scope>NUCLEOTIDE SEQUENCE [LARGE SCALE GENOMIC DNA]</scope>
    <source>
        <strain evidence="2 3">Hrh1</strain>
    </source>
</reference>
<dbReference type="OrthoDB" id="9786855at2"/>
<evidence type="ECO:0000256" key="1">
    <source>
        <dbReference type="HAMAP-Rule" id="MF_00676"/>
    </source>
</evidence>
<dbReference type="PANTHER" id="PTHR37421">
    <property type="entry name" value="UPF0260 PROTEIN YCGN"/>
    <property type="match status" value="1"/>
</dbReference>
<comment type="similarity">
    <text evidence="1">Belongs to the UPF0260 family.</text>
</comment>
<dbReference type="EMBL" id="QZMU01000002">
    <property type="protein sequence ID" value="RRQ20083.1"/>
    <property type="molecule type" value="Genomic_DNA"/>
</dbReference>
<accession>A0A426QEC0</accession>
<keyword evidence="3" id="KW-1185">Reference proteome</keyword>
<gene>
    <name evidence="2" type="ORF">D6C00_15130</name>
</gene>
<comment type="caution">
    <text evidence="2">The sequence shown here is derived from an EMBL/GenBank/DDBJ whole genome shotgun (WGS) entry which is preliminary data.</text>
</comment>
<proteinExistence type="inferred from homology"/>
<dbReference type="NCBIfam" id="NF003507">
    <property type="entry name" value="PRK05170.2-5"/>
    <property type="match status" value="1"/>
</dbReference>
<dbReference type="PIRSF" id="PIRSF006173">
    <property type="entry name" value="UCP006173"/>
    <property type="match status" value="1"/>
</dbReference>
<dbReference type="RefSeq" id="WP_125182645.1">
    <property type="nucleotide sequence ID" value="NZ_QZMU01000002.1"/>
</dbReference>
<dbReference type="Pfam" id="PF03692">
    <property type="entry name" value="CxxCxxCC"/>
    <property type="match status" value="1"/>
</dbReference>
<protein>
    <recommendedName>
        <fullName evidence="1">UPF0260 protein D6C00_15130</fullName>
    </recommendedName>
</protein>